<feature type="transmembrane region" description="Helical" evidence="1">
    <location>
        <begin position="20"/>
        <end position="37"/>
    </location>
</feature>
<evidence type="ECO:0000256" key="1">
    <source>
        <dbReference type="SAM" id="Phobius"/>
    </source>
</evidence>
<dbReference type="Proteomes" id="UP000289220">
    <property type="component" value="Unassembled WGS sequence"/>
</dbReference>
<protein>
    <submittedName>
        <fullName evidence="2">Uncharacterized protein</fullName>
    </submittedName>
</protein>
<accession>A0A7Z9C6G6</accession>
<gene>
    <name evidence="2" type="ORF">BREV_BREV_02416</name>
</gene>
<proteinExistence type="predicted"/>
<keyword evidence="1" id="KW-0812">Transmembrane</keyword>
<organism evidence="2 3">
    <name type="scientific">Brevundimonas mediterranea</name>
    <dbReference type="NCBI Taxonomy" id="74329"/>
    <lineage>
        <taxon>Bacteria</taxon>
        <taxon>Pseudomonadati</taxon>
        <taxon>Pseudomonadota</taxon>
        <taxon>Alphaproteobacteria</taxon>
        <taxon>Caulobacterales</taxon>
        <taxon>Caulobacteraceae</taxon>
        <taxon>Brevundimonas</taxon>
    </lineage>
</organism>
<sequence>MGNPIETLRTEGGVIAQAPWSFVLCLFVVAGVLFLIIRSLKVQEVADLNSRLTLRNDEIADYRRKLDGASPDEAKARLDELEAQVARLQPRRFDAAQRELIRAAVANQPALVSIAADMAAGDARGLVADLSGAFQGAGWSVSNPMVGGLGNPPPSGLGINVADPENLTDPQARFVRALQEIGAEFDLRRGVMRDMPGHAAPEIEILVTTAVR</sequence>
<dbReference type="AlphaFoldDB" id="A0A7Z9C6G6"/>
<dbReference type="RefSeq" id="WP_154726471.1">
    <property type="nucleotide sequence ID" value="NZ_UXHF01000054.1"/>
</dbReference>
<keyword evidence="1" id="KW-0472">Membrane</keyword>
<keyword evidence="1" id="KW-1133">Transmembrane helix</keyword>
<comment type="caution">
    <text evidence="2">The sequence shown here is derived from an EMBL/GenBank/DDBJ whole genome shotgun (WGS) entry which is preliminary data.</text>
</comment>
<reference evidence="2 3" key="1">
    <citation type="submission" date="2018-11" db="EMBL/GenBank/DDBJ databases">
        <authorList>
            <person name="Peiro R."/>
            <person name="Begona"/>
            <person name="Cbmso G."/>
            <person name="Lopez M."/>
            <person name="Gonzalez S."/>
            <person name="Sacristan E."/>
            <person name="Castillo E."/>
        </authorList>
    </citation>
    <scope>NUCLEOTIDE SEQUENCE [LARGE SCALE GENOMIC DNA]</scope>
    <source>
        <strain evidence="2">Brev_genome</strain>
    </source>
</reference>
<evidence type="ECO:0000313" key="3">
    <source>
        <dbReference type="Proteomes" id="UP000289220"/>
    </source>
</evidence>
<keyword evidence="3" id="KW-1185">Reference proteome</keyword>
<name>A0A7Z9C6G6_9CAUL</name>
<evidence type="ECO:0000313" key="2">
    <source>
        <dbReference type="EMBL" id="VDC50987.1"/>
    </source>
</evidence>
<dbReference type="EMBL" id="UXHF01000054">
    <property type="protein sequence ID" value="VDC50987.1"/>
    <property type="molecule type" value="Genomic_DNA"/>
</dbReference>